<dbReference type="InterPro" id="IPR001680">
    <property type="entry name" value="WD40_rpt"/>
</dbReference>
<comment type="caution">
    <text evidence="4">The sequence shown here is derived from an EMBL/GenBank/DDBJ whole genome shotgun (WGS) entry which is preliminary data.</text>
</comment>
<dbReference type="GO" id="GO:0000122">
    <property type="term" value="P:negative regulation of transcription by RNA polymerase II"/>
    <property type="evidence" value="ECO:0007669"/>
    <property type="project" value="EnsemblFungi"/>
</dbReference>
<dbReference type="GO" id="GO:0045944">
    <property type="term" value="P:positive regulation of transcription by RNA polymerase II"/>
    <property type="evidence" value="ECO:0007669"/>
    <property type="project" value="EnsemblFungi"/>
</dbReference>
<evidence type="ECO:0000313" key="4">
    <source>
        <dbReference type="EMBL" id="KTB11604.1"/>
    </source>
</evidence>
<dbReference type="OMA" id="LTHRQNG"/>
<dbReference type="VEuPathDB" id="FungiDB:GVI51_J03795"/>
<accession>A0A0W0E8L1</accession>
<dbReference type="VEuPathDB" id="FungiDB:CAGL0J03960g"/>
<evidence type="ECO:0000313" key="3">
    <source>
        <dbReference type="EMBL" id="KTA97218.1"/>
    </source>
</evidence>
<dbReference type="GO" id="GO:0061186">
    <property type="term" value="P:negative regulation of silent mating-type cassette heterochromatin formation"/>
    <property type="evidence" value="ECO:0007669"/>
    <property type="project" value="EnsemblFungi"/>
</dbReference>
<dbReference type="SUPFAM" id="SSF50978">
    <property type="entry name" value="WD40 repeat-like"/>
    <property type="match status" value="1"/>
</dbReference>
<evidence type="ECO:0000313" key="5">
    <source>
        <dbReference type="Proteomes" id="UP000054886"/>
    </source>
</evidence>
<dbReference type="OrthoDB" id="427795at2759"/>
<dbReference type="VEuPathDB" id="FungiDB:B1J91_J03960g"/>
<evidence type="ECO:0000256" key="2">
    <source>
        <dbReference type="ARBA" id="ARBA00022737"/>
    </source>
</evidence>
<name>A0A0W0E8L1_CANGB</name>
<dbReference type="GO" id="GO:0005829">
    <property type="term" value="C:cytosol"/>
    <property type="evidence" value="ECO:0007669"/>
    <property type="project" value="EnsemblFungi"/>
</dbReference>
<dbReference type="GO" id="GO:0005634">
    <property type="term" value="C:nucleus"/>
    <property type="evidence" value="ECO:0007669"/>
    <property type="project" value="EnsemblFungi"/>
</dbReference>
<reference evidence="4 5" key="1">
    <citation type="submission" date="2015-10" db="EMBL/GenBank/DDBJ databases">
        <title>Draft genomes sequences of Candida glabrata isolates 1A, 1B, 2A, 2B, 3A and 3B.</title>
        <authorList>
            <person name="Haavelsrud O.E."/>
            <person name="Gaustad P."/>
        </authorList>
    </citation>
    <scope>NUCLEOTIDE SEQUENCE [LARGE SCALE GENOMIC DNA]</scope>
    <source>
        <strain evidence="4">910700640</strain>
    </source>
</reference>
<dbReference type="AlphaFoldDB" id="A0A0W0E8L1"/>
<dbReference type="GO" id="GO:0006974">
    <property type="term" value="P:DNA damage response"/>
    <property type="evidence" value="ECO:0007669"/>
    <property type="project" value="EnsemblFungi"/>
</dbReference>
<keyword evidence="1" id="KW-0853">WD repeat</keyword>
<dbReference type="EMBL" id="LLZZ01000163">
    <property type="protein sequence ID" value="KTA97218.1"/>
    <property type="molecule type" value="Genomic_DNA"/>
</dbReference>
<dbReference type="InterPro" id="IPR036322">
    <property type="entry name" value="WD40_repeat_dom_sf"/>
</dbReference>
<dbReference type="InterPro" id="IPR050459">
    <property type="entry name" value="WD_repeat_RBAP46/RBAP48/MSI1"/>
</dbReference>
<dbReference type="GO" id="GO:0000981">
    <property type="term" value="F:DNA-binding transcription factor activity, RNA polymerase II-specific"/>
    <property type="evidence" value="ECO:0007669"/>
    <property type="project" value="EnsemblFungi"/>
</dbReference>
<dbReference type="PANTHER" id="PTHR22850">
    <property type="entry name" value="WD40 REPEAT FAMILY"/>
    <property type="match status" value="1"/>
</dbReference>
<sequence length="435" mass="48820">MLHNRRPNLYQHISEFTPKFVNKLSAGHADRTLAWRHDVIPDKSNKNFSTTLIYSQGSDIYEFKGVFPLDILPYTPVEEQASDESAKVEEGKYGIVQDADVVNSAKWVYQGETVAKMTYLDDLNDNALIAMSKNGSLAWFKDDCKVPVHIVQEMMGPSTSFASMHSGQKPAELAVSDFSLSMDSETIVKSQSNGYEEESILKIIDNSGKPGEILRTMKVPGTVVTHTVRFFDNHLFASCSDDNVIRFWDTRTDDKPIWILSEPQNGRLTTFDVSPITENLFATGFSTGLIKLWDARATYEATQDLSYRQNGEDPIQVEMAKVFHSGGDSVVDIKFSETSSSEFVTVGGSGNIYHWDMEYLFSRNDDDNEDYLPSLEPEELQSHCLKFCQPSRVKSGSRNTVALHPMVHDLSATISSKNSITVYKPFDGTEFSKND</sequence>
<organism evidence="4 5">
    <name type="scientific">Candida glabrata</name>
    <name type="common">Yeast</name>
    <name type="synonym">Torulopsis glabrata</name>
    <dbReference type="NCBI Taxonomy" id="5478"/>
    <lineage>
        <taxon>Eukaryota</taxon>
        <taxon>Fungi</taxon>
        <taxon>Dikarya</taxon>
        <taxon>Ascomycota</taxon>
        <taxon>Saccharomycotina</taxon>
        <taxon>Saccharomycetes</taxon>
        <taxon>Saccharomycetales</taxon>
        <taxon>Saccharomycetaceae</taxon>
        <taxon>Nakaseomyces</taxon>
    </lineage>
</organism>
<dbReference type="VEuPathDB" id="FungiDB:GWK60_J03773"/>
<keyword evidence="2" id="KW-0677">Repeat</keyword>
<dbReference type="GO" id="GO:0003714">
    <property type="term" value="F:transcription corepressor activity"/>
    <property type="evidence" value="ECO:0007669"/>
    <property type="project" value="EnsemblFungi"/>
</dbReference>
<dbReference type="Proteomes" id="UP000054886">
    <property type="component" value="Unassembled WGS sequence"/>
</dbReference>
<dbReference type="VEuPathDB" id="FungiDB:GW608_J03817"/>
<evidence type="ECO:0000256" key="1">
    <source>
        <dbReference type="ARBA" id="ARBA00022574"/>
    </source>
</evidence>
<dbReference type="GO" id="GO:0051321">
    <property type="term" value="P:meiotic cell cycle"/>
    <property type="evidence" value="ECO:0007669"/>
    <property type="project" value="EnsemblFungi"/>
</dbReference>
<dbReference type="GO" id="GO:0031503">
    <property type="term" value="P:protein-containing complex localization"/>
    <property type="evidence" value="ECO:0007669"/>
    <property type="project" value="EnsemblFungi"/>
</dbReference>
<gene>
    <name evidence="4" type="ORF">AO440_004878</name>
    <name evidence="3" type="ORF">AO440_005346</name>
</gene>
<dbReference type="InterPro" id="IPR015943">
    <property type="entry name" value="WD40/YVTN_repeat-like_dom_sf"/>
</dbReference>
<dbReference type="Gene3D" id="2.130.10.10">
    <property type="entry name" value="YVTN repeat-like/Quinoprotein amine dehydrogenase"/>
    <property type="match status" value="1"/>
</dbReference>
<protein>
    <submittedName>
        <fullName evidence="4">Transcriptional modulator WTM2</fullName>
    </submittedName>
</protein>
<proteinExistence type="predicted"/>
<dbReference type="Pfam" id="PF00400">
    <property type="entry name" value="WD40"/>
    <property type="match status" value="1"/>
</dbReference>
<dbReference type="SMART" id="SM00320">
    <property type="entry name" value="WD40"/>
    <property type="match status" value="3"/>
</dbReference>
<dbReference type="EMBL" id="LLZZ01000033">
    <property type="protein sequence ID" value="KTB11604.1"/>
    <property type="molecule type" value="Genomic_DNA"/>
</dbReference>